<dbReference type="PaxDb" id="195103-CPF_1564"/>
<evidence type="ECO:0000313" key="3">
    <source>
        <dbReference type="Proteomes" id="UP000001823"/>
    </source>
</evidence>
<keyword evidence="1" id="KW-0472">Membrane</keyword>
<protein>
    <submittedName>
        <fullName evidence="2">Uncharacterized protein</fullName>
    </submittedName>
</protein>
<keyword evidence="1" id="KW-1133">Transmembrane helix</keyword>
<evidence type="ECO:0000256" key="1">
    <source>
        <dbReference type="SAM" id="Phobius"/>
    </source>
</evidence>
<dbReference type="AlphaFoldDB" id="A0A0H2YS49"/>
<gene>
    <name evidence="2" type="ordered locus">CPF_1564</name>
</gene>
<evidence type="ECO:0000313" key="2">
    <source>
        <dbReference type="EMBL" id="ABG83794.1"/>
    </source>
</evidence>
<keyword evidence="1" id="KW-0812">Transmembrane</keyword>
<keyword evidence="3" id="KW-1185">Reference proteome</keyword>
<dbReference type="Proteomes" id="UP000001823">
    <property type="component" value="Chromosome"/>
</dbReference>
<reference evidence="2 3" key="1">
    <citation type="journal article" date="2006" name="Genome Res.">
        <title>Skewed genomic variability in strains of the toxigenic bacterial pathogen, Clostridium perfringens.</title>
        <authorList>
            <person name="Myers G.S."/>
            <person name="Rasko D.A."/>
            <person name="Cheung J.K."/>
            <person name="Ravel J."/>
            <person name="Seshadri R."/>
            <person name="Deboy R.T."/>
            <person name="Ren Q."/>
            <person name="Varga J."/>
            <person name="Awad M.M."/>
            <person name="Brinkac L.M."/>
            <person name="Daugherty S.C."/>
            <person name="Haft D.H."/>
            <person name="Dodson R.J."/>
            <person name="Madupu R."/>
            <person name="Nelson W.C."/>
            <person name="Rosovitz M.J."/>
            <person name="Sullivan S.A."/>
            <person name="Khouri H."/>
            <person name="Dimitrov G.I."/>
            <person name="Watkins K.L."/>
            <person name="Mulligan S."/>
            <person name="Benton J."/>
            <person name="Radune D."/>
            <person name="Fisher D.J."/>
            <person name="Atkins H.S."/>
            <person name="Hiscox T."/>
            <person name="Jost B.H."/>
            <person name="Billington S.J."/>
            <person name="Songer J.G."/>
            <person name="McClane B.A."/>
            <person name="Titball R.W."/>
            <person name="Rood J.I."/>
            <person name="Melville S.B."/>
            <person name="Paulsen I.T."/>
        </authorList>
    </citation>
    <scope>NUCLEOTIDE SEQUENCE [LARGE SCALE GENOMIC DNA]</scope>
    <source>
        <strain evidence="3">ATCC 13124 / DSM 756 / JCM 1290 / NCIMB 6125 / NCTC 8237 / S 107 / Type A</strain>
    </source>
</reference>
<organism evidence="2 3">
    <name type="scientific">Clostridium perfringens (strain ATCC 13124 / DSM 756 / JCM 1290 / NCIMB 6125 / NCTC 8237 / Type A)</name>
    <dbReference type="NCBI Taxonomy" id="195103"/>
    <lineage>
        <taxon>Bacteria</taxon>
        <taxon>Bacillati</taxon>
        <taxon>Bacillota</taxon>
        <taxon>Clostridia</taxon>
        <taxon>Eubacteriales</taxon>
        <taxon>Clostridiaceae</taxon>
        <taxon>Clostridium</taxon>
    </lineage>
</organism>
<accession>A0A0H2YS49</accession>
<dbReference type="EMBL" id="CP000246">
    <property type="protein sequence ID" value="ABG83794.1"/>
    <property type="molecule type" value="Genomic_DNA"/>
</dbReference>
<dbReference type="HOGENOM" id="CLU_1955798_0_0_9"/>
<dbReference type="RefSeq" id="WP_011590767.1">
    <property type="nucleotide sequence ID" value="NC_008261.1"/>
</dbReference>
<name>A0A0H2YS49_CLOP1</name>
<feature type="transmembrane region" description="Helical" evidence="1">
    <location>
        <begin position="83"/>
        <end position="102"/>
    </location>
</feature>
<proteinExistence type="predicted"/>
<dbReference type="KEGG" id="cpf:CPF_1564"/>
<sequence>MYKAIGINMDKEYKALRKKSKRFVPPSHYRDNYSMNNSKEDDLEDYSFFDSIEDLKDCANSNDEDCKIRSCLLNKEIQVNKKVLIASCIGAAAGIIGVTCAMKKMNSKSNKSLLAAAPSLMKFAKTML</sequence>